<dbReference type="AlphaFoldDB" id="A0AAV4KCX2"/>
<dbReference type="Proteomes" id="UP000326029">
    <property type="component" value="Chromosome"/>
</dbReference>
<reference evidence="1" key="3">
    <citation type="submission" date="2023-08" db="EMBL/GenBank/DDBJ databases">
        <authorList>
            <person name="Sun Q."/>
            <person name="Ohkuma M."/>
        </authorList>
    </citation>
    <scope>NUCLEOTIDE SEQUENCE</scope>
    <source>
        <strain evidence="1">JCM 4205</strain>
    </source>
</reference>
<dbReference type="RefSeq" id="WP_152371113.1">
    <property type="nucleotide sequence ID" value="NZ_BMSJ01000002.1"/>
</dbReference>
<keyword evidence="3" id="KW-1185">Reference proteome</keyword>
<evidence type="ECO:0000313" key="4">
    <source>
        <dbReference type="Proteomes" id="UP000642014"/>
    </source>
</evidence>
<reference evidence="1 4" key="1">
    <citation type="journal article" date="2014" name="Int. J. Syst. Evol. Microbiol.">
        <title>Complete genome sequence of Corynebacterium casei LMG S-19264T (=DSM 44701T), isolated from a smear-ripened cheese.</title>
        <authorList>
            <consortium name="US DOE Joint Genome Institute (JGI-PGF)"/>
            <person name="Walter F."/>
            <person name="Albersmeier A."/>
            <person name="Kalinowski J."/>
            <person name="Ruckert C."/>
        </authorList>
    </citation>
    <scope>NUCLEOTIDE SEQUENCE [LARGE SCALE GENOMIC DNA]</scope>
    <source>
        <strain evidence="1 4">JCM 4205</strain>
    </source>
</reference>
<gene>
    <name evidence="2" type="ORF">CP977_29865</name>
    <name evidence="1" type="ORF">GCM10010497_15080</name>
</gene>
<evidence type="ECO:0000313" key="1">
    <source>
        <dbReference type="EMBL" id="GGR13899.1"/>
    </source>
</evidence>
<name>A0AAV4KCX2_9ACTN</name>
<reference evidence="2 3" key="2">
    <citation type="submission" date="2017-09" db="EMBL/GenBank/DDBJ databases">
        <authorList>
            <person name="Lee N."/>
            <person name="Cho B.-K."/>
        </authorList>
    </citation>
    <scope>NUCLEOTIDE SEQUENCE [LARGE SCALE GENOMIC DNA]</scope>
    <source>
        <strain evidence="2 3">ATCC 19740</strain>
    </source>
</reference>
<dbReference type="EMBL" id="CP023693">
    <property type="protein sequence ID" value="QEV35858.1"/>
    <property type="molecule type" value="Genomic_DNA"/>
</dbReference>
<dbReference type="GeneID" id="95457969"/>
<organism evidence="1 4">
    <name type="scientific">Streptomyces cinereoruber</name>
    <dbReference type="NCBI Taxonomy" id="67260"/>
    <lineage>
        <taxon>Bacteria</taxon>
        <taxon>Bacillati</taxon>
        <taxon>Actinomycetota</taxon>
        <taxon>Actinomycetes</taxon>
        <taxon>Kitasatosporales</taxon>
        <taxon>Streptomycetaceae</taxon>
        <taxon>Streptomyces</taxon>
    </lineage>
</organism>
<evidence type="ECO:0000313" key="3">
    <source>
        <dbReference type="Proteomes" id="UP000326029"/>
    </source>
</evidence>
<sequence>MTALLILFGVIIGLGVLAFVAVHRRGASRTETVEGLLQEQEALRQAQIDRVSFNSRAVHNIPLTGSDVHHRRGGNRY</sequence>
<accession>A0AAV4KCX2</accession>
<dbReference type="Proteomes" id="UP000642014">
    <property type="component" value="Unassembled WGS sequence"/>
</dbReference>
<dbReference type="EMBL" id="BMSJ01000002">
    <property type="protein sequence ID" value="GGR13899.1"/>
    <property type="molecule type" value="Genomic_DNA"/>
</dbReference>
<proteinExistence type="predicted"/>
<protein>
    <submittedName>
        <fullName evidence="1">Uncharacterized protein</fullName>
    </submittedName>
</protein>
<evidence type="ECO:0000313" key="2">
    <source>
        <dbReference type="EMBL" id="QEV35858.1"/>
    </source>
</evidence>